<dbReference type="InterPro" id="IPR015881">
    <property type="entry name" value="ARHD_Rieske_2Fe_2S"/>
</dbReference>
<dbReference type="PROSITE" id="PS00570">
    <property type="entry name" value="RING_HYDROXYL_ALPHA"/>
    <property type="match status" value="1"/>
</dbReference>
<dbReference type="OrthoDB" id="9790995at2"/>
<evidence type="ECO:0000256" key="5">
    <source>
        <dbReference type="ARBA" id="ARBA00023002"/>
    </source>
</evidence>
<dbReference type="SUPFAM" id="SSF55961">
    <property type="entry name" value="Bet v1-like"/>
    <property type="match status" value="1"/>
</dbReference>
<comment type="cofactor">
    <cofactor evidence="1">
        <name>Fe cation</name>
        <dbReference type="ChEBI" id="CHEBI:24875"/>
    </cofactor>
</comment>
<dbReference type="GO" id="GO:0051537">
    <property type="term" value="F:2 iron, 2 sulfur cluster binding"/>
    <property type="evidence" value="ECO:0007669"/>
    <property type="project" value="UniProtKB-KW"/>
</dbReference>
<dbReference type="InterPro" id="IPR036922">
    <property type="entry name" value="Rieske_2Fe-2S_sf"/>
</dbReference>
<keyword evidence="5" id="KW-0560">Oxidoreductase</keyword>
<keyword evidence="10" id="KW-0223">Dioxygenase</keyword>
<dbReference type="InterPro" id="IPR001663">
    <property type="entry name" value="Rng_hydr_dOase-A"/>
</dbReference>
<sequence length="412" mass="46738">MNMQATTATPRTWPEGGITRVPAWIYSDEEIFRKELTTFFSGDTWSFVGLECEIPDVGSFKRAWMGDKQVIVVRDEDGINVVENRCAHRGGAICWKNSGEVKDLTCVYHQWNYSLKGELRGIPLKRGVHGAGGMPEDFDASKHNLRRLRVTVRGGAVWASFSNTVPEFADYCGPELLKRLDRLLSGRPLRMLGVSRQLIPSNWKLYFENTRDPYHGTLLHTFFITFGLYRADSKHITSPTESGKHSCNYAVPGDRSKGEDITNELTRFRGDLQLNDMETVRYFDEYGDGEMSAMQVFPSVFVQQHANILAMRSIVPKSTREVEVIWTYFGYADDDEHLQRIRLKQSNLLGPSGFVSMDDSELLKQMQNQVAGYPGSVGVVEMGGHGTETQVTMATEVGIRAFYDYYRREMSL</sequence>
<comment type="similarity">
    <text evidence="2">Belongs to the bacterial ring-hydroxylating dioxygenase alpha subunit family.</text>
</comment>
<evidence type="ECO:0000256" key="1">
    <source>
        <dbReference type="ARBA" id="ARBA00001962"/>
    </source>
</evidence>
<evidence type="ECO:0000256" key="2">
    <source>
        <dbReference type="ARBA" id="ARBA00008751"/>
    </source>
</evidence>
<dbReference type="SUPFAM" id="SSF50022">
    <property type="entry name" value="ISP domain"/>
    <property type="match status" value="1"/>
</dbReference>
<dbReference type="GO" id="GO:0005506">
    <property type="term" value="F:iron ion binding"/>
    <property type="evidence" value="ECO:0007669"/>
    <property type="project" value="InterPro"/>
</dbReference>
<gene>
    <name evidence="10" type="ORF">SAMN05192563_1009151</name>
</gene>
<dbReference type="Pfam" id="PF00355">
    <property type="entry name" value="Rieske"/>
    <property type="match status" value="1"/>
</dbReference>
<proteinExistence type="inferred from homology"/>
<evidence type="ECO:0000256" key="3">
    <source>
        <dbReference type="ARBA" id="ARBA00022714"/>
    </source>
</evidence>
<dbReference type="EMBL" id="FPBH01000009">
    <property type="protein sequence ID" value="SFU09355.1"/>
    <property type="molecule type" value="Genomic_DNA"/>
</dbReference>
<evidence type="ECO:0000256" key="8">
    <source>
        <dbReference type="ARBA" id="ARBA00023027"/>
    </source>
</evidence>
<keyword evidence="3" id="KW-0001">2Fe-2S</keyword>
<dbReference type="Gene3D" id="3.90.380.10">
    <property type="entry name" value="Naphthalene 1,2-dioxygenase Alpha Subunit, Chain A, domain 1"/>
    <property type="match status" value="1"/>
</dbReference>
<keyword evidence="4" id="KW-0479">Metal-binding</keyword>
<evidence type="ECO:0000313" key="10">
    <source>
        <dbReference type="EMBL" id="SFU09355.1"/>
    </source>
</evidence>
<dbReference type="Proteomes" id="UP000198844">
    <property type="component" value="Unassembled WGS sequence"/>
</dbReference>
<dbReference type="GO" id="GO:0051213">
    <property type="term" value="F:dioxygenase activity"/>
    <property type="evidence" value="ECO:0007669"/>
    <property type="project" value="UniProtKB-KW"/>
</dbReference>
<name>A0A1I7DCL9_9BURK</name>
<protein>
    <submittedName>
        <fullName evidence="10">Anthranilate 1,2-dioxygenase large subunit</fullName>
    </submittedName>
</protein>
<dbReference type="Pfam" id="PF00848">
    <property type="entry name" value="Ring_hydroxyl_A"/>
    <property type="match status" value="1"/>
</dbReference>
<dbReference type="InterPro" id="IPR015879">
    <property type="entry name" value="Ring_hydroxy_dOase_asu_C_dom"/>
</dbReference>
<dbReference type="AlphaFoldDB" id="A0A1I7DCL9"/>
<keyword evidence="7" id="KW-0411">Iron-sulfur</keyword>
<keyword evidence="8" id="KW-0520">NAD</keyword>
<feature type="domain" description="Rieske" evidence="9">
    <location>
        <begin position="45"/>
        <end position="159"/>
    </location>
</feature>
<evidence type="ECO:0000256" key="6">
    <source>
        <dbReference type="ARBA" id="ARBA00023004"/>
    </source>
</evidence>
<dbReference type="PROSITE" id="PS51296">
    <property type="entry name" value="RIESKE"/>
    <property type="match status" value="1"/>
</dbReference>
<dbReference type="InterPro" id="IPR017941">
    <property type="entry name" value="Rieske_2Fe-2S"/>
</dbReference>
<keyword evidence="6" id="KW-0408">Iron</keyword>
<organism evidence="10 11">
    <name type="scientific">Paraburkholderia aspalathi</name>
    <dbReference type="NCBI Taxonomy" id="1324617"/>
    <lineage>
        <taxon>Bacteria</taxon>
        <taxon>Pseudomonadati</taxon>
        <taxon>Pseudomonadota</taxon>
        <taxon>Betaproteobacteria</taxon>
        <taxon>Burkholderiales</taxon>
        <taxon>Burkholderiaceae</taxon>
        <taxon>Paraburkholderia</taxon>
    </lineage>
</organism>
<evidence type="ECO:0000256" key="4">
    <source>
        <dbReference type="ARBA" id="ARBA00022723"/>
    </source>
</evidence>
<dbReference type="PANTHER" id="PTHR43756:SF5">
    <property type="entry name" value="CHOLINE MONOOXYGENASE, CHLOROPLASTIC"/>
    <property type="match status" value="1"/>
</dbReference>
<dbReference type="Gene3D" id="2.102.10.10">
    <property type="entry name" value="Rieske [2Fe-2S] iron-sulphur domain"/>
    <property type="match status" value="1"/>
</dbReference>
<evidence type="ECO:0000256" key="7">
    <source>
        <dbReference type="ARBA" id="ARBA00023014"/>
    </source>
</evidence>
<evidence type="ECO:0000313" key="11">
    <source>
        <dbReference type="Proteomes" id="UP000198844"/>
    </source>
</evidence>
<reference evidence="10 11" key="1">
    <citation type="submission" date="2016-10" db="EMBL/GenBank/DDBJ databases">
        <authorList>
            <person name="de Groot N.N."/>
        </authorList>
    </citation>
    <scope>NUCLEOTIDE SEQUENCE [LARGE SCALE GENOMIC DNA]</scope>
    <source>
        <strain evidence="10 11">LMG 27731</strain>
    </source>
</reference>
<evidence type="ECO:0000259" key="9">
    <source>
        <dbReference type="PROSITE" id="PS51296"/>
    </source>
</evidence>
<dbReference type="PRINTS" id="PR00090">
    <property type="entry name" value="RNGDIOXGNASE"/>
</dbReference>
<dbReference type="PANTHER" id="PTHR43756">
    <property type="entry name" value="CHOLINE MONOOXYGENASE, CHLOROPLASTIC"/>
    <property type="match status" value="1"/>
</dbReference>
<accession>A0A1I7DCL9</accession>